<gene>
    <name evidence="3" type="ORF">FDQ92_14365</name>
</gene>
<dbReference type="OrthoDB" id="9808881at2"/>
<dbReference type="AlphaFoldDB" id="A0A4P8L9B8"/>
<feature type="compositionally biased region" description="Basic and acidic residues" evidence="1">
    <location>
        <begin position="59"/>
        <end position="68"/>
    </location>
</feature>
<sequence length="268" mass="29679">MSRKKSPSKAVSNGSRKQKKRSPTDEGFYTPFWGLDQQLQATSAEKTGGPPPAVPPQPRFDRPEEASRAHAGGTCREIPDEQLFLDTVGDATPLPAEDRARVPRRPARTFLPQCREQEDWEVLMHLADLVAGGASFELVHTDEYIDGAVAGLSPAIVKGLKKGRFSYQAYIDLHGCTREEALELVTRFIRDSHARGLRCVLVVSGKGLNSKNREPVLKNQLVRWFLCAPLKRFVLAFASARSCDGGSGAFYVLLRRRQSRHPVVSPAM</sequence>
<accession>A0A4P8L9B8</accession>
<keyword evidence="4" id="KW-1185">Reference proteome</keyword>
<dbReference type="PROSITE" id="PS50828">
    <property type="entry name" value="SMR"/>
    <property type="match status" value="1"/>
</dbReference>
<reference evidence="3 4" key="1">
    <citation type="submission" date="2019-05" db="EMBL/GenBank/DDBJ databases">
        <title>The Complete Genome Sequence of the n-alkane-degrading Desulfoglaeba alkanexedens ALDC reveals multiple alkylsuccinate synthase gene clusters.</title>
        <authorList>
            <person name="Callaghan A.V."/>
            <person name="Davidova I.A."/>
            <person name="Duncan K.E."/>
            <person name="Morris B."/>
            <person name="McInerney M.J."/>
        </authorList>
    </citation>
    <scope>NUCLEOTIDE SEQUENCE [LARGE SCALE GENOMIC DNA]</scope>
    <source>
        <strain evidence="3 4">ALDC</strain>
    </source>
</reference>
<protein>
    <submittedName>
        <fullName evidence="3">DNA mismatch repair protein MutS</fullName>
    </submittedName>
</protein>
<reference evidence="3 4" key="2">
    <citation type="submission" date="2019-05" db="EMBL/GenBank/DDBJ databases">
        <authorList>
            <person name="Suflita J.M."/>
            <person name="Marks C.R."/>
        </authorList>
    </citation>
    <scope>NUCLEOTIDE SEQUENCE [LARGE SCALE GENOMIC DNA]</scope>
    <source>
        <strain evidence="3 4">ALDC</strain>
    </source>
</reference>
<organism evidence="3 4">
    <name type="scientific">Desulfoglaeba alkanexedens ALDC</name>
    <dbReference type="NCBI Taxonomy" id="980445"/>
    <lineage>
        <taxon>Bacteria</taxon>
        <taxon>Pseudomonadati</taxon>
        <taxon>Thermodesulfobacteriota</taxon>
        <taxon>Syntrophobacteria</taxon>
        <taxon>Syntrophobacterales</taxon>
        <taxon>Syntrophobacteraceae</taxon>
        <taxon>Desulfoglaeba</taxon>
    </lineage>
</organism>
<dbReference type="SMART" id="SM00463">
    <property type="entry name" value="SMR"/>
    <property type="match status" value="1"/>
</dbReference>
<dbReference type="Proteomes" id="UP000298602">
    <property type="component" value="Chromosome"/>
</dbReference>
<feature type="compositionally biased region" description="Pro residues" evidence="1">
    <location>
        <begin position="49"/>
        <end position="58"/>
    </location>
</feature>
<dbReference type="SUPFAM" id="SSF160443">
    <property type="entry name" value="SMR domain-like"/>
    <property type="match status" value="1"/>
</dbReference>
<evidence type="ECO:0000256" key="1">
    <source>
        <dbReference type="SAM" id="MobiDB-lite"/>
    </source>
</evidence>
<dbReference type="PANTHER" id="PTHR35562">
    <property type="entry name" value="DNA ENDONUCLEASE SMRA-RELATED"/>
    <property type="match status" value="1"/>
</dbReference>
<dbReference type="PANTHER" id="PTHR35562:SF2">
    <property type="entry name" value="DNA ENDONUCLEASE SMRA-RELATED"/>
    <property type="match status" value="1"/>
</dbReference>
<name>A0A4P8L9B8_9BACT</name>
<dbReference type="KEGG" id="dax:FDQ92_14365"/>
<dbReference type="Gene3D" id="3.30.1370.110">
    <property type="match status" value="1"/>
</dbReference>
<feature type="region of interest" description="Disordered" evidence="1">
    <location>
        <begin position="1"/>
        <end position="79"/>
    </location>
</feature>
<evidence type="ECO:0000259" key="2">
    <source>
        <dbReference type="PROSITE" id="PS50828"/>
    </source>
</evidence>
<dbReference type="InterPro" id="IPR036063">
    <property type="entry name" value="Smr_dom_sf"/>
</dbReference>
<dbReference type="RefSeq" id="WP_137425531.1">
    <property type="nucleotide sequence ID" value="NZ_CP040098.1"/>
</dbReference>
<evidence type="ECO:0000313" key="3">
    <source>
        <dbReference type="EMBL" id="QCQ23252.1"/>
    </source>
</evidence>
<dbReference type="Pfam" id="PF01713">
    <property type="entry name" value="Smr"/>
    <property type="match status" value="1"/>
</dbReference>
<dbReference type="InterPro" id="IPR002625">
    <property type="entry name" value="Smr_dom"/>
</dbReference>
<dbReference type="EMBL" id="CP040098">
    <property type="protein sequence ID" value="QCQ23252.1"/>
    <property type="molecule type" value="Genomic_DNA"/>
</dbReference>
<evidence type="ECO:0000313" key="4">
    <source>
        <dbReference type="Proteomes" id="UP000298602"/>
    </source>
</evidence>
<feature type="domain" description="Smr" evidence="2">
    <location>
        <begin position="171"/>
        <end position="255"/>
    </location>
</feature>
<proteinExistence type="predicted"/>